<dbReference type="InterPro" id="IPR005467">
    <property type="entry name" value="His_kinase_dom"/>
</dbReference>
<dbReference type="SUPFAM" id="SSF55785">
    <property type="entry name" value="PYP-like sensor domain (PAS domain)"/>
    <property type="match status" value="2"/>
</dbReference>
<dbReference type="Proteomes" id="UP001596287">
    <property type="component" value="Unassembled WGS sequence"/>
</dbReference>
<gene>
    <name evidence="8" type="ORF">ACFPVY_02055</name>
</gene>
<evidence type="ECO:0000313" key="8">
    <source>
        <dbReference type="EMBL" id="MFC6095415.1"/>
    </source>
</evidence>
<dbReference type="InterPro" id="IPR013655">
    <property type="entry name" value="PAS_fold_3"/>
</dbReference>
<dbReference type="PROSITE" id="PS50109">
    <property type="entry name" value="HIS_KIN"/>
    <property type="match status" value="1"/>
</dbReference>
<dbReference type="InterPro" id="IPR001610">
    <property type="entry name" value="PAC"/>
</dbReference>
<dbReference type="EMBL" id="JBHSQB010000003">
    <property type="protein sequence ID" value="MFC6095415.1"/>
    <property type="molecule type" value="Genomic_DNA"/>
</dbReference>
<dbReference type="SMART" id="SM00091">
    <property type="entry name" value="PAS"/>
    <property type="match status" value="2"/>
</dbReference>
<dbReference type="EC" id="2.7.13.3" evidence="2"/>
<dbReference type="InterPro" id="IPR000014">
    <property type="entry name" value="PAS"/>
</dbReference>
<dbReference type="InterPro" id="IPR003594">
    <property type="entry name" value="HATPase_dom"/>
</dbReference>
<dbReference type="SMART" id="SM00387">
    <property type="entry name" value="HATPase_c"/>
    <property type="match status" value="1"/>
</dbReference>
<keyword evidence="3" id="KW-0597">Phosphoprotein</keyword>
<evidence type="ECO:0000259" key="7">
    <source>
        <dbReference type="PROSITE" id="PS50113"/>
    </source>
</evidence>
<dbReference type="Pfam" id="PF08447">
    <property type="entry name" value="PAS_3"/>
    <property type="match status" value="1"/>
</dbReference>
<dbReference type="InterPro" id="IPR036890">
    <property type="entry name" value="HATPase_C_sf"/>
</dbReference>
<dbReference type="PANTHER" id="PTHR43304">
    <property type="entry name" value="PHYTOCHROME-LIKE PROTEIN CPH1"/>
    <property type="match status" value="1"/>
</dbReference>
<dbReference type="Pfam" id="PF08448">
    <property type="entry name" value="PAS_4"/>
    <property type="match status" value="1"/>
</dbReference>
<dbReference type="CDD" id="cd00130">
    <property type="entry name" value="PAS"/>
    <property type="match status" value="1"/>
</dbReference>
<dbReference type="InterPro" id="IPR000700">
    <property type="entry name" value="PAS-assoc_C"/>
</dbReference>
<name>A0ABW1PJ08_9FLAO</name>
<dbReference type="PROSITE" id="PS50113">
    <property type="entry name" value="PAC"/>
    <property type="match status" value="2"/>
</dbReference>
<evidence type="ECO:0000256" key="4">
    <source>
        <dbReference type="ARBA" id="ARBA00022679"/>
    </source>
</evidence>
<feature type="domain" description="Histidine kinase" evidence="6">
    <location>
        <begin position="275"/>
        <end position="493"/>
    </location>
</feature>
<dbReference type="Gene3D" id="3.30.565.10">
    <property type="entry name" value="Histidine kinase-like ATPase, C-terminal domain"/>
    <property type="match status" value="1"/>
</dbReference>
<dbReference type="InterPro" id="IPR052162">
    <property type="entry name" value="Sensor_kinase/Photoreceptor"/>
</dbReference>
<comment type="caution">
    <text evidence="8">The sequence shown here is derived from an EMBL/GenBank/DDBJ whole genome shotgun (WGS) entry which is preliminary data.</text>
</comment>
<feature type="domain" description="PAC" evidence="7">
    <location>
        <begin position="201"/>
        <end position="253"/>
    </location>
</feature>
<evidence type="ECO:0000256" key="3">
    <source>
        <dbReference type="ARBA" id="ARBA00022553"/>
    </source>
</evidence>
<comment type="catalytic activity">
    <reaction evidence="1">
        <text>ATP + protein L-histidine = ADP + protein N-phospho-L-histidine.</text>
        <dbReference type="EC" id="2.7.13.3"/>
    </reaction>
</comment>
<dbReference type="CDD" id="cd00082">
    <property type="entry name" value="HisKA"/>
    <property type="match status" value="1"/>
</dbReference>
<dbReference type="InterPro" id="IPR003661">
    <property type="entry name" value="HisK_dim/P_dom"/>
</dbReference>
<dbReference type="Gene3D" id="3.30.450.20">
    <property type="entry name" value="PAS domain"/>
    <property type="match status" value="2"/>
</dbReference>
<keyword evidence="5" id="KW-0418">Kinase</keyword>
<reference evidence="9" key="1">
    <citation type="journal article" date="2019" name="Int. J. Syst. Evol. Microbiol.">
        <title>The Global Catalogue of Microorganisms (GCM) 10K type strain sequencing project: providing services to taxonomists for standard genome sequencing and annotation.</title>
        <authorList>
            <consortium name="The Broad Institute Genomics Platform"/>
            <consortium name="The Broad Institute Genome Sequencing Center for Infectious Disease"/>
            <person name="Wu L."/>
            <person name="Ma J."/>
        </authorList>
    </citation>
    <scope>NUCLEOTIDE SEQUENCE [LARGE SCALE GENOMIC DNA]</scope>
    <source>
        <strain evidence="9">CCUG 49679</strain>
    </source>
</reference>
<evidence type="ECO:0000259" key="6">
    <source>
        <dbReference type="PROSITE" id="PS50109"/>
    </source>
</evidence>
<dbReference type="Gene3D" id="1.10.287.130">
    <property type="match status" value="1"/>
</dbReference>
<evidence type="ECO:0000313" key="9">
    <source>
        <dbReference type="Proteomes" id="UP001596287"/>
    </source>
</evidence>
<feature type="domain" description="PAC" evidence="7">
    <location>
        <begin position="74"/>
        <end position="129"/>
    </location>
</feature>
<dbReference type="Pfam" id="PF00512">
    <property type="entry name" value="HisKA"/>
    <property type="match status" value="1"/>
</dbReference>
<sequence>MTFLKDIVDHTPLPIAVFTGEQLKIELANPAMVRAWGKGDQIVGKNYLEVLPEIRDDVFFEEALGVLRTGIPVHAKDKRTDLVVEGKLRTFYFNYSFIPLFDGQGNIYGVMNTGVDVTDLHEARNQVQNAEERLRVAIDSSGLGTYEIDLATGLVQTNDRFNTICGTQPPLTSAELIDRLHPDDLPVREQAHLKAETTGKIAYEARILNHDQTVRWTRINGSILKDEDGNPYSIVGIVQDISEQRAFEQELERQVAESTSELKRSNDDLLHFASIVSHDLREPVRKISIFNTMLHDSDDAGISERSRKFLDKIGQSTVRMGSIIEGILAYSTLDKTLQPVTAIALDVVIQNVKTDLELIMKEKGAILVACKLPEIEGAPILISQLFYNLMHNALKFSKAEEPPKIIITAVEVNEAGRDFIQVSLQDNGIGFDRAYTDKIFGTFERLHSKDDYEGNGLGLALCRKIAKRHQGSITASSQKGNGAIFTVTLPLRQDAATL</sequence>
<keyword evidence="9" id="KW-1185">Reference proteome</keyword>
<dbReference type="Pfam" id="PF02518">
    <property type="entry name" value="HATPase_c"/>
    <property type="match status" value="1"/>
</dbReference>
<dbReference type="SMART" id="SM00086">
    <property type="entry name" value="PAC"/>
    <property type="match status" value="1"/>
</dbReference>
<dbReference type="SUPFAM" id="SSF47384">
    <property type="entry name" value="Homodimeric domain of signal transducing histidine kinase"/>
    <property type="match status" value="1"/>
</dbReference>
<protein>
    <recommendedName>
        <fullName evidence="2">histidine kinase</fullName>
        <ecNumber evidence="2">2.7.13.3</ecNumber>
    </recommendedName>
</protein>
<dbReference type="PANTHER" id="PTHR43304:SF1">
    <property type="entry name" value="PAC DOMAIN-CONTAINING PROTEIN"/>
    <property type="match status" value="1"/>
</dbReference>
<keyword evidence="8" id="KW-0067">ATP-binding</keyword>
<dbReference type="RefSeq" id="WP_379790037.1">
    <property type="nucleotide sequence ID" value="NZ_JBHSQB010000003.1"/>
</dbReference>
<organism evidence="8 9">
    <name type="scientific">Flavobacterium qiangtangense</name>
    <dbReference type="NCBI Taxonomy" id="1442595"/>
    <lineage>
        <taxon>Bacteria</taxon>
        <taxon>Pseudomonadati</taxon>
        <taxon>Bacteroidota</taxon>
        <taxon>Flavobacteriia</taxon>
        <taxon>Flavobacteriales</taxon>
        <taxon>Flavobacteriaceae</taxon>
        <taxon>Flavobacterium</taxon>
    </lineage>
</organism>
<proteinExistence type="predicted"/>
<dbReference type="NCBIfam" id="TIGR00229">
    <property type="entry name" value="sensory_box"/>
    <property type="match status" value="1"/>
</dbReference>
<evidence type="ECO:0000256" key="5">
    <source>
        <dbReference type="ARBA" id="ARBA00022777"/>
    </source>
</evidence>
<dbReference type="SUPFAM" id="SSF55874">
    <property type="entry name" value="ATPase domain of HSP90 chaperone/DNA topoisomerase II/histidine kinase"/>
    <property type="match status" value="1"/>
</dbReference>
<accession>A0ABW1PJ08</accession>
<dbReference type="InterPro" id="IPR013656">
    <property type="entry name" value="PAS_4"/>
</dbReference>
<evidence type="ECO:0000256" key="2">
    <source>
        <dbReference type="ARBA" id="ARBA00012438"/>
    </source>
</evidence>
<dbReference type="GO" id="GO:0005524">
    <property type="term" value="F:ATP binding"/>
    <property type="evidence" value="ECO:0007669"/>
    <property type="project" value="UniProtKB-KW"/>
</dbReference>
<dbReference type="PRINTS" id="PR00344">
    <property type="entry name" value="BCTRLSENSOR"/>
</dbReference>
<dbReference type="InterPro" id="IPR004358">
    <property type="entry name" value="Sig_transdc_His_kin-like_C"/>
</dbReference>
<dbReference type="SMART" id="SM00388">
    <property type="entry name" value="HisKA"/>
    <property type="match status" value="1"/>
</dbReference>
<keyword evidence="4" id="KW-0808">Transferase</keyword>
<keyword evidence="8" id="KW-0547">Nucleotide-binding</keyword>
<dbReference type="InterPro" id="IPR035965">
    <property type="entry name" value="PAS-like_dom_sf"/>
</dbReference>
<dbReference type="InterPro" id="IPR036097">
    <property type="entry name" value="HisK_dim/P_sf"/>
</dbReference>
<evidence type="ECO:0000256" key="1">
    <source>
        <dbReference type="ARBA" id="ARBA00000085"/>
    </source>
</evidence>